<dbReference type="InterPro" id="IPR036188">
    <property type="entry name" value="FAD/NAD-bd_sf"/>
</dbReference>
<dbReference type="SUPFAM" id="SSF51905">
    <property type="entry name" value="FAD/NAD(P)-binding domain"/>
    <property type="match status" value="1"/>
</dbReference>
<evidence type="ECO:0000259" key="1">
    <source>
        <dbReference type="Pfam" id="PF01593"/>
    </source>
</evidence>
<dbReference type="PANTHER" id="PTHR42923">
    <property type="entry name" value="PROTOPORPHYRINOGEN OXIDASE"/>
    <property type="match status" value="1"/>
</dbReference>
<reference evidence="3 4" key="3">
    <citation type="submission" date="2019-11" db="EMBL/GenBank/DDBJ databases">
        <title>Type strains purchased from KCTC, JCM and DSMZ.</title>
        <authorList>
            <person name="Lu H."/>
        </authorList>
    </citation>
    <scope>NUCLEOTIDE SEQUENCE [LARGE SCALE GENOMIC DNA]</scope>
    <source>
        <strain evidence="3 4">KCTC 52429</strain>
    </source>
</reference>
<reference evidence="2" key="1">
    <citation type="journal article" date="2014" name="Int. J. Syst. Evol. Microbiol.">
        <title>Complete genome of a new Firmicutes species belonging to the dominant human colonic microbiota ('Ruminococcus bicirculans') reveals two chromosomes and a selective capacity to utilize plant glucans.</title>
        <authorList>
            <consortium name="NISC Comparative Sequencing Program"/>
            <person name="Wegmann U."/>
            <person name="Louis P."/>
            <person name="Goesmann A."/>
            <person name="Henrissat B."/>
            <person name="Duncan S.H."/>
            <person name="Flint H.J."/>
        </authorList>
    </citation>
    <scope>NUCLEOTIDE SEQUENCE</scope>
    <source>
        <strain evidence="2">CGMCC 1.15931</strain>
    </source>
</reference>
<reference evidence="2" key="4">
    <citation type="submission" date="2024-05" db="EMBL/GenBank/DDBJ databases">
        <authorList>
            <person name="Sun Q."/>
            <person name="Zhou Y."/>
        </authorList>
    </citation>
    <scope>NUCLEOTIDE SEQUENCE</scope>
    <source>
        <strain evidence="2">CGMCC 1.15931</strain>
    </source>
</reference>
<evidence type="ECO:0000313" key="4">
    <source>
        <dbReference type="Proteomes" id="UP000430634"/>
    </source>
</evidence>
<sequence>MEQIDIVILGGGIAGLGAALKARELGRQAVIFEARDSAGGLLDNFTIDGFRFDHAVHLSFASEPKVREIFDRTPYLTHPADSTCFDDGYWLKHPVQNNLFPLPAEQRVALIKSFLARPDTVAGDDYESWLRHQYGDALAERYPIRYTRKYWATPASKLSTAWIGNRMRRAELDEILLGALTADTPNTYYTKEMRYPQAGGYKAFIQPLIDQSEIRTGHTVTAIDTAAKVVHFANGVQVGYGALVSTLPLPVLVQLAREAPDAVRQAGANLHATSIDLISVGFDKPLVRDLWFYIYDEDILASRAYSPSVKSPDNAPPGCSSLQFEIYNYGTGTVHDPADLKANTLQALRRMGIADESDVVVLDHRRLPYGNVIFEQGMEEPRGAVRAWAAQAGIATCGRFGEWDYLWSNQSLLSGYNAVT</sequence>
<evidence type="ECO:0000313" key="3">
    <source>
        <dbReference type="EMBL" id="MTV55365.1"/>
    </source>
</evidence>
<dbReference type="AlphaFoldDB" id="A0A6I3T382"/>
<dbReference type="GO" id="GO:0016491">
    <property type="term" value="F:oxidoreductase activity"/>
    <property type="evidence" value="ECO:0007669"/>
    <property type="project" value="InterPro"/>
</dbReference>
<evidence type="ECO:0000313" key="2">
    <source>
        <dbReference type="EMBL" id="GGC07583.1"/>
    </source>
</evidence>
<evidence type="ECO:0000313" key="5">
    <source>
        <dbReference type="Proteomes" id="UP000622638"/>
    </source>
</evidence>
<dbReference type="Proteomes" id="UP000430634">
    <property type="component" value="Unassembled WGS sequence"/>
</dbReference>
<reference evidence="5" key="2">
    <citation type="journal article" date="2019" name="Int. J. Syst. Evol. Microbiol.">
        <title>The Global Catalogue of Microorganisms (GCM) 10K type strain sequencing project: providing services to taxonomists for standard genome sequencing and annotation.</title>
        <authorList>
            <consortium name="The Broad Institute Genomics Platform"/>
            <consortium name="The Broad Institute Genome Sequencing Center for Infectious Disease"/>
            <person name="Wu L."/>
            <person name="Ma J."/>
        </authorList>
    </citation>
    <scope>NUCLEOTIDE SEQUENCE [LARGE SCALE GENOMIC DNA]</scope>
    <source>
        <strain evidence="5">CGMCC 1.15931</strain>
    </source>
</reference>
<comment type="caution">
    <text evidence="3">The sequence shown here is derived from an EMBL/GenBank/DDBJ whole genome shotgun (WGS) entry which is preliminary data.</text>
</comment>
<dbReference type="Proteomes" id="UP000622638">
    <property type="component" value="Unassembled WGS sequence"/>
</dbReference>
<keyword evidence="5" id="KW-1185">Reference proteome</keyword>
<name>A0A6I3T382_9BURK</name>
<dbReference type="InterPro" id="IPR050464">
    <property type="entry name" value="Zeta_carotene_desat/Oxidored"/>
</dbReference>
<dbReference type="RefSeq" id="WP_155472639.1">
    <property type="nucleotide sequence ID" value="NZ_BMKG01000013.1"/>
</dbReference>
<dbReference type="OrthoDB" id="9816564at2"/>
<feature type="domain" description="Amine oxidase" evidence="1">
    <location>
        <begin position="13"/>
        <end position="361"/>
    </location>
</feature>
<dbReference type="InterPro" id="IPR002937">
    <property type="entry name" value="Amino_oxidase"/>
</dbReference>
<proteinExistence type="predicted"/>
<dbReference type="EMBL" id="BMKG01000013">
    <property type="protein sequence ID" value="GGC07583.1"/>
    <property type="molecule type" value="Genomic_DNA"/>
</dbReference>
<accession>A0A6I3T382</accession>
<dbReference type="PANTHER" id="PTHR42923:SF34">
    <property type="entry name" value="AMINE OXIDASE DOMAIN-CONTAINING PROTEIN"/>
    <property type="match status" value="1"/>
</dbReference>
<dbReference type="Gene3D" id="3.50.50.60">
    <property type="entry name" value="FAD/NAD(P)-binding domain"/>
    <property type="match status" value="1"/>
</dbReference>
<dbReference type="EMBL" id="WNKZ01000081">
    <property type="protein sequence ID" value="MTV55365.1"/>
    <property type="molecule type" value="Genomic_DNA"/>
</dbReference>
<gene>
    <name evidence="2" type="primary">wbyH</name>
    <name evidence="2" type="ORF">GCM10011572_31550</name>
    <name evidence="3" type="ORF">GM672_21815</name>
</gene>
<protein>
    <submittedName>
        <fullName evidence="3">NAD(P)-binding protein</fullName>
    </submittedName>
    <submittedName>
        <fullName evidence="2">O-antigen synthesis protein WbyH</fullName>
    </submittedName>
</protein>
<organism evidence="3 4">
    <name type="scientific">Pseudoduganella buxea</name>
    <dbReference type="NCBI Taxonomy" id="1949069"/>
    <lineage>
        <taxon>Bacteria</taxon>
        <taxon>Pseudomonadati</taxon>
        <taxon>Pseudomonadota</taxon>
        <taxon>Betaproteobacteria</taxon>
        <taxon>Burkholderiales</taxon>
        <taxon>Oxalobacteraceae</taxon>
        <taxon>Telluria group</taxon>
        <taxon>Pseudoduganella</taxon>
    </lineage>
</organism>
<dbReference type="Pfam" id="PF01593">
    <property type="entry name" value="Amino_oxidase"/>
    <property type="match status" value="1"/>
</dbReference>